<dbReference type="SUPFAM" id="SSF47240">
    <property type="entry name" value="Ferritin-like"/>
    <property type="match status" value="1"/>
</dbReference>
<dbReference type="InterPro" id="IPR009078">
    <property type="entry name" value="Ferritin-like_SF"/>
</dbReference>
<accession>A0ABW9UU44</accession>
<comment type="caution">
    <text evidence="1">The sequence shown here is derived from an EMBL/GenBank/DDBJ whole genome shotgun (WGS) entry which is preliminary data.</text>
</comment>
<dbReference type="RefSeq" id="WP_160732045.1">
    <property type="nucleotide sequence ID" value="NZ_WTYO01000001.1"/>
</dbReference>
<keyword evidence="2" id="KW-1185">Reference proteome</keyword>
<name>A0ABW9UU44_9SPHN</name>
<protein>
    <submittedName>
        <fullName evidence="1">DUF892 family protein</fullName>
    </submittedName>
</protein>
<organism evidence="1 2">
    <name type="scientific">Pelagerythrobacter marinus</name>
    <dbReference type="NCBI Taxonomy" id="538382"/>
    <lineage>
        <taxon>Bacteria</taxon>
        <taxon>Pseudomonadati</taxon>
        <taxon>Pseudomonadota</taxon>
        <taxon>Alphaproteobacteria</taxon>
        <taxon>Sphingomonadales</taxon>
        <taxon>Erythrobacteraceae</taxon>
        <taxon>Pelagerythrobacter</taxon>
    </lineage>
</organism>
<gene>
    <name evidence="1" type="ORF">GRI72_00855</name>
</gene>
<dbReference type="EMBL" id="WTYO01000001">
    <property type="protein sequence ID" value="MXO67380.1"/>
    <property type="molecule type" value="Genomic_DNA"/>
</dbReference>
<dbReference type="Proteomes" id="UP000444401">
    <property type="component" value="Unassembled WGS sequence"/>
</dbReference>
<dbReference type="Gene3D" id="1.20.1260.10">
    <property type="match status" value="1"/>
</dbReference>
<evidence type="ECO:0000313" key="1">
    <source>
        <dbReference type="EMBL" id="MXO67380.1"/>
    </source>
</evidence>
<sequence>MSSPEDLDQFLQLCMWDIAAGARQLYRRLPGVAENAEDAGLQLVLSELASVAGMCADRLFMTGGKHSGPDNLWMAGILDDAERDTRTIAPGPLLDLAIVGAVRKALQAKLASIDTAHATARALEDSTSGAALKLSRAEAEVHDRELADLLDRLAAQAARGGRGGARGRRRRVGAAG</sequence>
<dbReference type="InterPro" id="IPR012347">
    <property type="entry name" value="Ferritin-like"/>
</dbReference>
<reference evidence="1 2" key="1">
    <citation type="submission" date="2019-12" db="EMBL/GenBank/DDBJ databases">
        <title>Genomic-based taxomic classification of the family Erythrobacteraceae.</title>
        <authorList>
            <person name="Xu L."/>
        </authorList>
    </citation>
    <scope>NUCLEOTIDE SEQUENCE [LARGE SCALE GENOMIC DNA]</scope>
    <source>
        <strain evidence="1 2">H32</strain>
    </source>
</reference>
<dbReference type="Pfam" id="PF05974">
    <property type="entry name" value="DUF892"/>
    <property type="match status" value="1"/>
</dbReference>
<proteinExistence type="predicted"/>
<dbReference type="InterPro" id="IPR010287">
    <property type="entry name" value="DUF892_YciF-like"/>
</dbReference>
<evidence type="ECO:0000313" key="2">
    <source>
        <dbReference type="Proteomes" id="UP000444401"/>
    </source>
</evidence>